<reference evidence="1" key="1">
    <citation type="journal article" date="2022" name="Int. J. Mol. Sci.">
        <title>Draft Genome of Tanacetum Coccineum: Genomic Comparison of Closely Related Tanacetum-Family Plants.</title>
        <authorList>
            <person name="Yamashiro T."/>
            <person name="Shiraishi A."/>
            <person name="Nakayama K."/>
            <person name="Satake H."/>
        </authorList>
    </citation>
    <scope>NUCLEOTIDE SEQUENCE</scope>
</reference>
<reference evidence="1" key="2">
    <citation type="submission" date="2022-01" db="EMBL/GenBank/DDBJ databases">
        <authorList>
            <person name="Yamashiro T."/>
            <person name="Shiraishi A."/>
            <person name="Satake H."/>
            <person name="Nakayama K."/>
        </authorList>
    </citation>
    <scope>NUCLEOTIDE SEQUENCE</scope>
</reference>
<evidence type="ECO:0000313" key="2">
    <source>
        <dbReference type="Proteomes" id="UP001151760"/>
    </source>
</evidence>
<keyword evidence="2" id="KW-1185">Reference proteome</keyword>
<dbReference type="EMBL" id="BQNB010013557">
    <property type="protein sequence ID" value="GJT17442.1"/>
    <property type="molecule type" value="Genomic_DNA"/>
</dbReference>
<gene>
    <name evidence="1" type="ORF">Tco_0876148</name>
</gene>
<accession>A0ABQ5BUD6</accession>
<dbReference type="Proteomes" id="UP001151760">
    <property type="component" value="Unassembled WGS sequence"/>
</dbReference>
<protein>
    <submittedName>
        <fullName evidence="1">Uncharacterized protein</fullName>
    </submittedName>
</protein>
<proteinExistence type="predicted"/>
<sequence>MAIPFNPIRQRKKTQNQWLRSLGLVSKNIGWLFENLTLSQRKHPLFDADDDFSSSDDESFSDEDVPKEIYPNLFFVEEIISTKIDPHHLNDESDLIESSLNRDTLIISSPKFDSLLEEFSGKLAHIELISPEIDEADFDPEEEIRLVEKLLSDNSSPRPPEEFNSENSDVVIKSFSPSPIPVEDRDILFLEELLSNDSPSLHENESFHFDVPPSLRPPAKPSDDGIYFEHDTRVFTKVVDDISDNSTRELYVHVPNVLPTLPTLSLMFDTLLPFSSENDDKVFNPRILASNEEKSPHLLSHRGFKAFQVISDFSESPMMIYGEDIPILDVPFLHFYPP</sequence>
<evidence type="ECO:0000313" key="1">
    <source>
        <dbReference type="EMBL" id="GJT17442.1"/>
    </source>
</evidence>
<name>A0ABQ5BUD6_9ASTR</name>
<organism evidence="1 2">
    <name type="scientific">Tanacetum coccineum</name>
    <dbReference type="NCBI Taxonomy" id="301880"/>
    <lineage>
        <taxon>Eukaryota</taxon>
        <taxon>Viridiplantae</taxon>
        <taxon>Streptophyta</taxon>
        <taxon>Embryophyta</taxon>
        <taxon>Tracheophyta</taxon>
        <taxon>Spermatophyta</taxon>
        <taxon>Magnoliopsida</taxon>
        <taxon>eudicotyledons</taxon>
        <taxon>Gunneridae</taxon>
        <taxon>Pentapetalae</taxon>
        <taxon>asterids</taxon>
        <taxon>campanulids</taxon>
        <taxon>Asterales</taxon>
        <taxon>Asteraceae</taxon>
        <taxon>Asteroideae</taxon>
        <taxon>Anthemideae</taxon>
        <taxon>Anthemidinae</taxon>
        <taxon>Tanacetum</taxon>
    </lineage>
</organism>
<comment type="caution">
    <text evidence="1">The sequence shown here is derived from an EMBL/GenBank/DDBJ whole genome shotgun (WGS) entry which is preliminary data.</text>
</comment>